<dbReference type="AlphaFoldDB" id="A0A0A8ZQV9"/>
<accession>A0A0A8ZQV9</accession>
<organism evidence="2">
    <name type="scientific">Arundo donax</name>
    <name type="common">Giant reed</name>
    <name type="synonym">Donax arundinaceus</name>
    <dbReference type="NCBI Taxonomy" id="35708"/>
    <lineage>
        <taxon>Eukaryota</taxon>
        <taxon>Viridiplantae</taxon>
        <taxon>Streptophyta</taxon>
        <taxon>Embryophyta</taxon>
        <taxon>Tracheophyta</taxon>
        <taxon>Spermatophyta</taxon>
        <taxon>Magnoliopsida</taxon>
        <taxon>Liliopsida</taxon>
        <taxon>Poales</taxon>
        <taxon>Poaceae</taxon>
        <taxon>PACMAD clade</taxon>
        <taxon>Arundinoideae</taxon>
        <taxon>Arundineae</taxon>
        <taxon>Arundo</taxon>
    </lineage>
</organism>
<keyword evidence="1" id="KW-1133">Transmembrane helix</keyword>
<protein>
    <submittedName>
        <fullName evidence="2">Uncharacterized protein</fullName>
    </submittedName>
</protein>
<feature type="transmembrane region" description="Helical" evidence="1">
    <location>
        <begin position="14"/>
        <end position="33"/>
    </location>
</feature>
<evidence type="ECO:0000313" key="2">
    <source>
        <dbReference type="EMBL" id="JAD41166.1"/>
    </source>
</evidence>
<reference evidence="2" key="1">
    <citation type="submission" date="2014-09" db="EMBL/GenBank/DDBJ databases">
        <authorList>
            <person name="Magalhaes I.L.F."/>
            <person name="Oliveira U."/>
            <person name="Santos F.R."/>
            <person name="Vidigal T.H.D.A."/>
            <person name="Brescovit A.D."/>
            <person name="Santos A.J."/>
        </authorList>
    </citation>
    <scope>NUCLEOTIDE SEQUENCE</scope>
    <source>
        <tissue evidence="2">Shoot tissue taken approximately 20 cm above the soil surface</tissue>
    </source>
</reference>
<keyword evidence="1" id="KW-0812">Transmembrane</keyword>
<reference evidence="2" key="2">
    <citation type="journal article" date="2015" name="Data Brief">
        <title>Shoot transcriptome of the giant reed, Arundo donax.</title>
        <authorList>
            <person name="Barrero R.A."/>
            <person name="Guerrero F.D."/>
            <person name="Moolhuijzen P."/>
            <person name="Goolsby J.A."/>
            <person name="Tidwell J."/>
            <person name="Bellgard S.E."/>
            <person name="Bellgard M.I."/>
        </authorList>
    </citation>
    <scope>NUCLEOTIDE SEQUENCE</scope>
    <source>
        <tissue evidence="2">Shoot tissue taken approximately 20 cm above the soil surface</tissue>
    </source>
</reference>
<evidence type="ECO:0000256" key="1">
    <source>
        <dbReference type="SAM" id="Phobius"/>
    </source>
</evidence>
<keyword evidence="1" id="KW-0472">Membrane</keyword>
<sequence>MLCGAVAESLRDGWVVYQFVLTLLLNFINHHFVL</sequence>
<proteinExistence type="predicted"/>
<name>A0A0A8ZQV9_ARUDO</name>
<dbReference type="EMBL" id="GBRH01256729">
    <property type="protein sequence ID" value="JAD41166.1"/>
    <property type="molecule type" value="Transcribed_RNA"/>
</dbReference>